<feature type="region of interest" description="Disordered" evidence="4">
    <location>
        <begin position="656"/>
        <end position="679"/>
    </location>
</feature>
<proteinExistence type="predicted"/>
<dbReference type="SUPFAM" id="SSF51989">
    <property type="entry name" value="Glycosyl hydrolases family 6, cellulases"/>
    <property type="match status" value="1"/>
</dbReference>
<dbReference type="Gene3D" id="3.30.200.20">
    <property type="entry name" value="Phosphorylase Kinase, domain 1"/>
    <property type="match status" value="1"/>
</dbReference>
<dbReference type="Pfam" id="PF00069">
    <property type="entry name" value="Pkinase"/>
    <property type="match status" value="1"/>
</dbReference>
<dbReference type="PROSITE" id="PS00108">
    <property type="entry name" value="PROTEIN_KINASE_ST"/>
    <property type="match status" value="1"/>
</dbReference>
<dbReference type="InterPro" id="IPR036434">
    <property type="entry name" value="Beta_cellobiohydrolase_sf"/>
</dbReference>
<dbReference type="Gene3D" id="1.10.510.10">
    <property type="entry name" value="Transferase(Phosphotransferase) domain 1"/>
    <property type="match status" value="1"/>
</dbReference>
<feature type="compositionally biased region" description="Low complexity" evidence="4">
    <location>
        <begin position="368"/>
        <end position="378"/>
    </location>
</feature>
<evidence type="ECO:0000259" key="5">
    <source>
        <dbReference type="PROSITE" id="PS50011"/>
    </source>
</evidence>
<feature type="binding site" evidence="3">
    <location>
        <position position="50"/>
    </location>
    <ligand>
        <name>ATP</name>
        <dbReference type="ChEBI" id="CHEBI:30616"/>
    </ligand>
</feature>
<dbReference type="PRINTS" id="PR00733">
    <property type="entry name" value="GLHYDRLASE6"/>
</dbReference>
<keyword evidence="1 3" id="KW-0547">Nucleotide-binding</keyword>
<dbReference type="GO" id="GO:0016787">
    <property type="term" value="F:hydrolase activity"/>
    <property type="evidence" value="ECO:0007669"/>
    <property type="project" value="UniProtKB-KW"/>
</dbReference>
<dbReference type="InterPro" id="IPR017441">
    <property type="entry name" value="Protein_kinase_ATP_BS"/>
</dbReference>
<gene>
    <name evidence="6" type="ORF">ACFHYQ_22870</name>
</gene>
<dbReference type="SUPFAM" id="SSF56112">
    <property type="entry name" value="Protein kinase-like (PK-like)"/>
    <property type="match status" value="1"/>
</dbReference>
<feature type="region of interest" description="Disordered" evidence="4">
    <location>
        <begin position="345"/>
        <end position="404"/>
    </location>
</feature>
<dbReference type="PANTHER" id="PTHR34876">
    <property type="match status" value="1"/>
</dbReference>
<dbReference type="PROSITE" id="PS00107">
    <property type="entry name" value="PROTEIN_KINASE_ATP"/>
    <property type="match status" value="1"/>
</dbReference>
<organism evidence="6 7">
    <name type="scientific">Sphaerimonospora cavernae</name>
    <dbReference type="NCBI Taxonomy" id="1740611"/>
    <lineage>
        <taxon>Bacteria</taxon>
        <taxon>Bacillati</taxon>
        <taxon>Actinomycetota</taxon>
        <taxon>Actinomycetes</taxon>
        <taxon>Streptosporangiales</taxon>
        <taxon>Streptosporangiaceae</taxon>
        <taxon>Sphaerimonospora</taxon>
    </lineage>
</organism>
<evidence type="ECO:0000256" key="3">
    <source>
        <dbReference type="PROSITE-ProRule" id="PRU10141"/>
    </source>
</evidence>
<keyword evidence="2 3" id="KW-0067">ATP-binding</keyword>
<dbReference type="InterPro" id="IPR008271">
    <property type="entry name" value="Ser/Thr_kinase_AS"/>
</dbReference>
<dbReference type="Gene3D" id="3.20.20.40">
    <property type="entry name" value="1, 4-beta cellobiohydrolase"/>
    <property type="match status" value="1"/>
</dbReference>
<dbReference type="CDD" id="cd14014">
    <property type="entry name" value="STKc_PknB_like"/>
    <property type="match status" value="1"/>
</dbReference>
<feature type="domain" description="Protein kinase" evidence="5">
    <location>
        <begin position="22"/>
        <end position="273"/>
    </location>
</feature>
<evidence type="ECO:0000313" key="6">
    <source>
        <dbReference type="EMBL" id="MFC0865141.1"/>
    </source>
</evidence>
<keyword evidence="6" id="KW-0378">Hydrolase</keyword>
<dbReference type="EMBL" id="JBHMQT010000050">
    <property type="protein sequence ID" value="MFC0865141.1"/>
    <property type="molecule type" value="Genomic_DNA"/>
</dbReference>
<evidence type="ECO:0000313" key="7">
    <source>
        <dbReference type="Proteomes" id="UP001589870"/>
    </source>
</evidence>
<dbReference type="PANTHER" id="PTHR34876:SF4">
    <property type="entry name" value="1,4-BETA-D-GLUCAN CELLOBIOHYDROLASE C-RELATED"/>
    <property type="match status" value="1"/>
</dbReference>
<evidence type="ECO:0000256" key="2">
    <source>
        <dbReference type="ARBA" id="ARBA00022840"/>
    </source>
</evidence>
<feature type="compositionally biased region" description="Low complexity" evidence="4">
    <location>
        <begin position="345"/>
        <end position="358"/>
    </location>
</feature>
<evidence type="ECO:0000256" key="4">
    <source>
        <dbReference type="SAM" id="MobiDB-lite"/>
    </source>
</evidence>
<dbReference type="Pfam" id="PF01341">
    <property type="entry name" value="Glyco_hydro_6"/>
    <property type="match status" value="1"/>
</dbReference>
<evidence type="ECO:0000256" key="1">
    <source>
        <dbReference type="ARBA" id="ARBA00022741"/>
    </source>
</evidence>
<keyword evidence="7" id="KW-1185">Reference proteome</keyword>
<accession>A0ABV6UAE9</accession>
<dbReference type="RefSeq" id="WP_394303179.1">
    <property type="nucleotide sequence ID" value="NZ_JBHMQT010000050.1"/>
</dbReference>
<comment type="caution">
    <text evidence="6">The sequence shown here is derived from an EMBL/GenBank/DDBJ whole genome shotgun (WGS) entry which is preliminary data.</text>
</comment>
<dbReference type="InterPro" id="IPR016288">
    <property type="entry name" value="Beta_cellobiohydrolase"/>
</dbReference>
<feature type="region of interest" description="Disordered" evidence="4">
    <location>
        <begin position="271"/>
        <end position="320"/>
    </location>
</feature>
<dbReference type="SMART" id="SM00220">
    <property type="entry name" value="S_TKc"/>
    <property type="match status" value="1"/>
</dbReference>
<sequence>MMTSGVEGEGLRDADPRRIGPFRILSRLGQGGMGTVFLGRDADDREAAVKVIHPHWAADPDFRRRFQREVAAAQRVARFCTAAVLGAGVDGDVAYLATEYVPGPTLQEVVRTRGPLSGSSLEAVAVNVAVALQAIHNAGVIHRDLKPSNVLLSPVGPKVIDFGIAQVTENSAEISSVIAGTPSFMSPEQANGERLTPASDIFAWGALVAYTASGRAPFGTGSIPSILYRVIHTDPDISTLEPELRAIVERALVKDPAQRPTAQQLLDLLTGRVTPDPTPDPTPAPAPAPAVAPPLDRAQAGEPAPTRMSSPGGSPRGRRPRFLTGLVAAVAAVVTAGVVITVQLASSQSSGESSGSAEKPGTAQSGEQDAAQNAQQNATGNSTEAGGGPSDSGSNPLRDPNVRLYAPVDGDAARQASAWEASGRTADAALMRKLAEVPQAVWLSQMTADEAARATGGALEAAARQGTLPVFVTDHIPLRACNENGAASPEAYLHWIDAIARAVGDRAAVFVLEPNSLAELPGSQDCARGDAKDQQARFQMLASAVDRLRALPHAAVYLDGSLEHWPSLDVIAARLIKAGIGKADGFYLNAAGFQPTDRLVAYGTRLAGCVKDTSAGRDCTDANVAAAKDTAENTEGLPHFVIDTSRNGKGEWEAPAGKYKDPQEWCNPPGRGVGVRPTTRTGSGLADGYLWLRPPGLSDDRCTRGAAGPKDPIYGIVTPHGGVWWPDLALQRARDAVPPL</sequence>
<dbReference type="InterPro" id="IPR000719">
    <property type="entry name" value="Prot_kinase_dom"/>
</dbReference>
<dbReference type="Proteomes" id="UP001589870">
    <property type="component" value="Unassembled WGS sequence"/>
</dbReference>
<name>A0ABV6UAE9_9ACTN</name>
<dbReference type="InterPro" id="IPR011009">
    <property type="entry name" value="Kinase-like_dom_sf"/>
</dbReference>
<dbReference type="PROSITE" id="PS50011">
    <property type="entry name" value="PROTEIN_KINASE_DOM"/>
    <property type="match status" value="1"/>
</dbReference>
<feature type="compositionally biased region" description="Pro residues" evidence="4">
    <location>
        <begin position="276"/>
        <end position="292"/>
    </location>
</feature>
<reference evidence="6 7" key="1">
    <citation type="submission" date="2024-09" db="EMBL/GenBank/DDBJ databases">
        <authorList>
            <person name="Sun Q."/>
            <person name="Mori K."/>
        </authorList>
    </citation>
    <scope>NUCLEOTIDE SEQUENCE [LARGE SCALE GENOMIC DNA]</scope>
    <source>
        <strain evidence="6 7">TBRC 1851</strain>
    </source>
</reference>
<protein>
    <submittedName>
        <fullName evidence="6">Glycoside hydrolase family 6 protein</fullName>
    </submittedName>
</protein>